<name>A0ABU6T7P6_9FABA</name>
<reference evidence="3 4" key="1">
    <citation type="journal article" date="2023" name="Plants (Basel)">
        <title>Bridging the Gap: Combining Genomics and Transcriptomics Approaches to Understand Stylosanthes scabra, an Orphan Legume from the Brazilian Caatinga.</title>
        <authorList>
            <person name="Ferreira-Neto J.R.C."/>
            <person name="da Silva M.D."/>
            <person name="Binneck E."/>
            <person name="de Melo N.F."/>
            <person name="da Silva R.H."/>
            <person name="de Melo A.L.T.M."/>
            <person name="Pandolfi V."/>
            <person name="Bustamante F.O."/>
            <person name="Brasileiro-Vidal A.C."/>
            <person name="Benko-Iseppon A.M."/>
        </authorList>
    </citation>
    <scope>NUCLEOTIDE SEQUENCE [LARGE SCALE GENOMIC DNA]</scope>
    <source>
        <tissue evidence="3">Leaves</tissue>
    </source>
</reference>
<feature type="compositionally biased region" description="Basic and acidic residues" evidence="1">
    <location>
        <begin position="135"/>
        <end position="180"/>
    </location>
</feature>
<proteinExistence type="predicted"/>
<feature type="region of interest" description="Disordered" evidence="1">
    <location>
        <begin position="105"/>
        <end position="195"/>
    </location>
</feature>
<accession>A0ABU6T7P6</accession>
<gene>
    <name evidence="3" type="ORF">PIB30_016595</name>
</gene>
<comment type="caution">
    <text evidence="3">The sequence shown here is derived from an EMBL/GenBank/DDBJ whole genome shotgun (WGS) entry which is preliminary data.</text>
</comment>
<dbReference type="InterPro" id="IPR058594">
    <property type="entry name" value="PB1-like_dom_pln"/>
</dbReference>
<evidence type="ECO:0000313" key="4">
    <source>
        <dbReference type="Proteomes" id="UP001341840"/>
    </source>
</evidence>
<feature type="domain" description="PB1-like" evidence="2">
    <location>
        <begin position="1"/>
        <end position="72"/>
    </location>
</feature>
<sequence>MDIDFVNYGDSVKLLKSLGYPKFKRLKWYDFVDDDLERGLHLLEGDAEINEMCDQLMRNIELANEFHVYVEHEIDVPVPSDEDEFYVPPVEIVVLDKDKSYLSSYSDDGGYESDEDELYKSRPEEADIELDSDEETAKENAGEIPGKRSDVRRSAKKDADKQGKCVKKNVKEVKKKDQMTRGKKAGGSRGVGSKA</sequence>
<evidence type="ECO:0000259" key="2">
    <source>
        <dbReference type="Pfam" id="PF26130"/>
    </source>
</evidence>
<organism evidence="3 4">
    <name type="scientific">Stylosanthes scabra</name>
    <dbReference type="NCBI Taxonomy" id="79078"/>
    <lineage>
        <taxon>Eukaryota</taxon>
        <taxon>Viridiplantae</taxon>
        <taxon>Streptophyta</taxon>
        <taxon>Embryophyta</taxon>
        <taxon>Tracheophyta</taxon>
        <taxon>Spermatophyta</taxon>
        <taxon>Magnoliopsida</taxon>
        <taxon>eudicotyledons</taxon>
        <taxon>Gunneridae</taxon>
        <taxon>Pentapetalae</taxon>
        <taxon>rosids</taxon>
        <taxon>fabids</taxon>
        <taxon>Fabales</taxon>
        <taxon>Fabaceae</taxon>
        <taxon>Papilionoideae</taxon>
        <taxon>50 kb inversion clade</taxon>
        <taxon>dalbergioids sensu lato</taxon>
        <taxon>Dalbergieae</taxon>
        <taxon>Pterocarpus clade</taxon>
        <taxon>Stylosanthes</taxon>
    </lineage>
</organism>
<protein>
    <recommendedName>
        <fullName evidence="2">PB1-like domain-containing protein</fullName>
    </recommendedName>
</protein>
<evidence type="ECO:0000313" key="3">
    <source>
        <dbReference type="EMBL" id="MED6144550.1"/>
    </source>
</evidence>
<dbReference type="EMBL" id="JASCZI010090668">
    <property type="protein sequence ID" value="MED6144550.1"/>
    <property type="molecule type" value="Genomic_DNA"/>
</dbReference>
<evidence type="ECO:0000256" key="1">
    <source>
        <dbReference type="SAM" id="MobiDB-lite"/>
    </source>
</evidence>
<keyword evidence="4" id="KW-1185">Reference proteome</keyword>
<dbReference type="Proteomes" id="UP001341840">
    <property type="component" value="Unassembled WGS sequence"/>
</dbReference>
<dbReference type="Pfam" id="PF26130">
    <property type="entry name" value="PB1-like"/>
    <property type="match status" value="1"/>
</dbReference>